<protein>
    <submittedName>
        <fullName evidence="2">Uncharacterized protein</fullName>
    </submittedName>
</protein>
<feature type="region of interest" description="Disordered" evidence="1">
    <location>
        <begin position="236"/>
        <end position="275"/>
    </location>
</feature>
<dbReference type="AlphaFoldDB" id="A0AA88CNC7"/>
<sequence>MSIVHPPPSSPSLLAHLLLHCCSVAYLPKPRPSAVPSINVLIPLSHMLLGSLMLRLRPAWFLCFGLLFKTSQGTCITTESVQRTLGLGTAGGKCGADWGPRSKLKQKGSYYFQVQKSSPRAVAFCPDPPSSTVYSSSDSNSPISGLGFCFWLLYMVKSVWDHFWVIRSLYQPISGLGFCFWLWYMVKPIWSCLGDLQPISGASGFGSITMRDGIIPYVEPGFSMDNSGTHPVLEKELTPTNDGRQGNTRRTGNVASPSRFRGSSGKRKQREATDEITYSAMQEIVSHFRSRSLLEKSDPV</sequence>
<accession>A0AA88CNC7</accession>
<evidence type="ECO:0000313" key="3">
    <source>
        <dbReference type="Proteomes" id="UP001187192"/>
    </source>
</evidence>
<organism evidence="2 3">
    <name type="scientific">Ficus carica</name>
    <name type="common">Common fig</name>
    <dbReference type="NCBI Taxonomy" id="3494"/>
    <lineage>
        <taxon>Eukaryota</taxon>
        <taxon>Viridiplantae</taxon>
        <taxon>Streptophyta</taxon>
        <taxon>Embryophyta</taxon>
        <taxon>Tracheophyta</taxon>
        <taxon>Spermatophyta</taxon>
        <taxon>Magnoliopsida</taxon>
        <taxon>eudicotyledons</taxon>
        <taxon>Gunneridae</taxon>
        <taxon>Pentapetalae</taxon>
        <taxon>rosids</taxon>
        <taxon>fabids</taxon>
        <taxon>Rosales</taxon>
        <taxon>Moraceae</taxon>
        <taxon>Ficeae</taxon>
        <taxon>Ficus</taxon>
    </lineage>
</organism>
<name>A0AA88CNC7_FICCA</name>
<evidence type="ECO:0000313" key="2">
    <source>
        <dbReference type="EMBL" id="GMN28283.1"/>
    </source>
</evidence>
<comment type="caution">
    <text evidence="2">The sequence shown here is derived from an EMBL/GenBank/DDBJ whole genome shotgun (WGS) entry which is preliminary data.</text>
</comment>
<feature type="compositionally biased region" description="Polar residues" evidence="1">
    <location>
        <begin position="238"/>
        <end position="256"/>
    </location>
</feature>
<reference evidence="2" key="1">
    <citation type="submission" date="2023-07" db="EMBL/GenBank/DDBJ databases">
        <title>draft genome sequence of fig (Ficus carica).</title>
        <authorList>
            <person name="Takahashi T."/>
            <person name="Nishimura K."/>
        </authorList>
    </citation>
    <scope>NUCLEOTIDE SEQUENCE</scope>
</reference>
<proteinExistence type="predicted"/>
<dbReference type="Proteomes" id="UP001187192">
    <property type="component" value="Unassembled WGS sequence"/>
</dbReference>
<evidence type="ECO:0000256" key="1">
    <source>
        <dbReference type="SAM" id="MobiDB-lite"/>
    </source>
</evidence>
<dbReference type="EMBL" id="BTGU01007118">
    <property type="protein sequence ID" value="GMN28283.1"/>
    <property type="molecule type" value="Genomic_DNA"/>
</dbReference>
<gene>
    <name evidence="2" type="ORF">TIFTF001_049444</name>
</gene>
<keyword evidence="3" id="KW-1185">Reference proteome</keyword>